<dbReference type="EMBL" id="VSRR010037465">
    <property type="protein sequence ID" value="MPC73760.1"/>
    <property type="molecule type" value="Genomic_DNA"/>
</dbReference>
<feature type="transmembrane region" description="Helical" evidence="1">
    <location>
        <begin position="138"/>
        <end position="161"/>
    </location>
</feature>
<keyword evidence="1" id="KW-1133">Transmembrane helix</keyword>
<proteinExistence type="predicted"/>
<keyword evidence="1" id="KW-0812">Transmembrane</keyword>
<dbReference type="Proteomes" id="UP000324222">
    <property type="component" value="Unassembled WGS sequence"/>
</dbReference>
<keyword evidence="3" id="KW-1185">Reference proteome</keyword>
<accession>A0A5B7HN00</accession>
<evidence type="ECO:0000313" key="2">
    <source>
        <dbReference type="EMBL" id="MPC73760.1"/>
    </source>
</evidence>
<comment type="caution">
    <text evidence="2">The sequence shown here is derived from an EMBL/GenBank/DDBJ whole genome shotgun (WGS) entry which is preliminary data.</text>
</comment>
<evidence type="ECO:0000313" key="3">
    <source>
        <dbReference type="Proteomes" id="UP000324222"/>
    </source>
</evidence>
<evidence type="ECO:0000256" key="1">
    <source>
        <dbReference type="SAM" id="Phobius"/>
    </source>
</evidence>
<sequence length="176" mass="19937">MAELPTTTKQGANYRPMVKFGFLHVLEYRPSCRQKSHASRTTPRARIISQTFIAGEGKFGRCMRFFLLSPSIIRAARTGSLANNRRVLRRVVLVTCCLVLLMIPCKDPVLLSPLKSTREFSRSLPSPSLAEGGTLDTLLLTFFWVCIAVYFPSLVTTYYCCKKVYNVQDFIYLPVI</sequence>
<reference evidence="2 3" key="1">
    <citation type="submission" date="2019-05" db="EMBL/GenBank/DDBJ databases">
        <title>Another draft genome of Portunus trituberculatus and its Hox gene families provides insights of decapod evolution.</title>
        <authorList>
            <person name="Jeong J.-H."/>
            <person name="Song I."/>
            <person name="Kim S."/>
            <person name="Choi T."/>
            <person name="Kim D."/>
            <person name="Ryu S."/>
            <person name="Kim W."/>
        </authorList>
    </citation>
    <scope>NUCLEOTIDE SEQUENCE [LARGE SCALE GENOMIC DNA]</scope>
    <source>
        <tissue evidence="2">Muscle</tissue>
    </source>
</reference>
<protein>
    <submittedName>
        <fullName evidence="2">Uncharacterized protein</fullName>
    </submittedName>
</protein>
<dbReference type="AlphaFoldDB" id="A0A5B7HN00"/>
<feature type="transmembrane region" description="Helical" evidence="1">
    <location>
        <begin position="87"/>
        <end position="104"/>
    </location>
</feature>
<name>A0A5B7HN00_PORTR</name>
<gene>
    <name evidence="2" type="ORF">E2C01_068097</name>
</gene>
<keyword evidence="1" id="KW-0472">Membrane</keyword>
<organism evidence="2 3">
    <name type="scientific">Portunus trituberculatus</name>
    <name type="common">Swimming crab</name>
    <name type="synonym">Neptunus trituberculatus</name>
    <dbReference type="NCBI Taxonomy" id="210409"/>
    <lineage>
        <taxon>Eukaryota</taxon>
        <taxon>Metazoa</taxon>
        <taxon>Ecdysozoa</taxon>
        <taxon>Arthropoda</taxon>
        <taxon>Crustacea</taxon>
        <taxon>Multicrustacea</taxon>
        <taxon>Malacostraca</taxon>
        <taxon>Eumalacostraca</taxon>
        <taxon>Eucarida</taxon>
        <taxon>Decapoda</taxon>
        <taxon>Pleocyemata</taxon>
        <taxon>Brachyura</taxon>
        <taxon>Eubrachyura</taxon>
        <taxon>Portunoidea</taxon>
        <taxon>Portunidae</taxon>
        <taxon>Portuninae</taxon>
        <taxon>Portunus</taxon>
    </lineage>
</organism>